<protein>
    <submittedName>
        <fullName evidence="2">Uncharacterized protein</fullName>
    </submittedName>
</protein>
<dbReference type="Proteomes" id="UP001397290">
    <property type="component" value="Unassembled WGS sequence"/>
</dbReference>
<evidence type="ECO:0000256" key="1">
    <source>
        <dbReference type="SAM" id="MobiDB-lite"/>
    </source>
</evidence>
<comment type="caution">
    <text evidence="2">The sequence shown here is derived from an EMBL/GenBank/DDBJ whole genome shotgun (WGS) entry which is preliminary data.</text>
</comment>
<feature type="compositionally biased region" description="Low complexity" evidence="1">
    <location>
        <begin position="174"/>
        <end position="184"/>
    </location>
</feature>
<dbReference type="EMBL" id="JAAHCF010000599">
    <property type="protein sequence ID" value="KAK8142835.1"/>
    <property type="molecule type" value="Genomic_DNA"/>
</dbReference>
<accession>A0AAW0RL82</accession>
<name>A0AAW0RL82_9HYPO</name>
<feature type="compositionally biased region" description="Basic and acidic residues" evidence="1">
    <location>
        <begin position="185"/>
        <end position="196"/>
    </location>
</feature>
<proteinExistence type="predicted"/>
<keyword evidence="3" id="KW-1185">Reference proteome</keyword>
<feature type="region of interest" description="Disordered" evidence="1">
    <location>
        <begin position="165"/>
        <end position="198"/>
    </location>
</feature>
<dbReference type="AlphaFoldDB" id="A0AAW0RL82"/>
<evidence type="ECO:0000313" key="3">
    <source>
        <dbReference type="Proteomes" id="UP001397290"/>
    </source>
</evidence>
<evidence type="ECO:0000313" key="2">
    <source>
        <dbReference type="EMBL" id="KAK8142835.1"/>
    </source>
</evidence>
<sequence length="266" mass="29067">MACIHASCFSLRHVAAAPRKPVSSKMLSMSMDHDDGFKDMRWAKFTEFKAKDGSTREGQEDDADEKTPLTALCESVKRQIHAVPTPILQRLHGIEDGKSNAIPFRINEDTGTLQQSGVVCERYICFCWRAYRLGIDEGQNKLGMQFTDDQWGLLFDMNHELEKLDGIDDDENNDSGLGSSSNSTEGHESGMDEHTRSSQPIQALAPNCGALDQVMFSFMTASIKTKVGGAMYTNALLCFLAATAIRAGGAGFRPTGQFTGTVAAIL</sequence>
<reference evidence="2 3" key="1">
    <citation type="submission" date="2020-02" db="EMBL/GenBank/DDBJ databases">
        <title>Comparative genomics of the hypocrealean fungal genus Beauvera.</title>
        <authorList>
            <person name="Showalter D.N."/>
            <person name="Bushley K.E."/>
            <person name="Rehner S.A."/>
        </authorList>
    </citation>
    <scope>NUCLEOTIDE SEQUENCE [LARGE SCALE GENOMIC DNA]</scope>
    <source>
        <strain evidence="2 3">ARSEF4384</strain>
    </source>
</reference>
<organism evidence="2 3">
    <name type="scientific">Beauveria asiatica</name>
    <dbReference type="NCBI Taxonomy" id="1069075"/>
    <lineage>
        <taxon>Eukaryota</taxon>
        <taxon>Fungi</taxon>
        <taxon>Dikarya</taxon>
        <taxon>Ascomycota</taxon>
        <taxon>Pezizomycotina</taxon>
        <taxon>Sordariomycetes</taxon>
        <taxon>Hypocreomycetidae</taxon>
        <taxon>Hypocreales</taxon>
        <taxon>Cordycipitaceae</taxon>
        <taxon>Beauveria</taxon>
    </lineage>
</organism>
<gene>
    <name evidence="2" type="ORF">G3M48_008097</name>
</gene>